<proteinExistence type="predicted"/>
<name>A0ABR8YKT9_9MICC</name>
<evidence type="ECO:0000313" key="2">
    <source>
        <dbReference type="EMBL" id="MBD8044678.1"/>
    </source>
</evidence>
<keyword evidence="1" id="KW-1133">Transmembrane helix</keyword>
<feature type="transmembrane region" description="Helical" evidence="1">
    <location>
        <begin position="71"/>
        <end position="90"/>
    </location>
</feature>
<dbReference type="SUPFAM" id="SSF103481">
    <property type="entry name" value="Multidrug resistance efflux transporter EmrE"/>
    <property type="match status" value="1"/>
</dbReference>
<sequence>MFQNSSPLFRALLGAVFVLIGSVSIQVSSVLASSLFAVAGSLGTSGLRMFLAAAVLLCLARPSLRTLSSRAWGSILLYGAAMAAMNVLLYSAIERIPLSLAVTLEFLGPLAVASLGAKGRIERLLPVLTLAGVAAAAGVQTEFDLLGIIFGWARQPPSSAPWHWTSR</sequence>
<comment type="caution">
    <text evidence="2">The sequence shown here is derived from an EMBL/GenBank/DDBJ whole genome shotgun (WGS) entry which is preliminary data.</text>
</comment>
<keyword evidence="3" id="KW-1185">Reference proteome</keyword>
<protein>
    <recommendedName>
        <fullName evidence="4">EamA domain-containing protein</fullName>
    </recommendedName>
</protein>
<keyword evidence="1" id="KW-0812">Transmembrane</keyword>
<organism evidence="2 3">
    <name type="scientific">Arthrobacter pullicola</name>
    <dbReference type="NCBI Taxonomy" id="2762224"/>
    <lineage>
        <taxon>Bacteria</taxon>
        <taxon>Bacillati</taxon>
        <taxon>Actinomycetota</taxon>
        <taxon>Actinomycetes</taxon>
        <taxon>Micrococcales</taxon>
        <taxon>Micrococcaceae</taxon>
        <taxon>Arthrobacter</taxon>
    </lineage>
</organism>
<feature type="transmembrane region" description="Helical" evidence="1">
    <location>
        <begin position="42"/>
        <end position="59"/>
    </location>
</feature>
<dbReference type="EMBL" id="JACSQC010000005">
    <property type="protein sequence ID" value="MBD8044678.1"/>
    <property type="molecule type" value="Genomic_DNA"/>
</dbReference>
<accession>A0ABR8YKT9</accession>
<evidence type="ECO:0000256" key="1">
    <source>
        <dbReference type="SAM" id="Phobius"/>
    </source>
</evidence>
<keyword evidence="1" id="KW-0472">Membrane</keyword>
<evidence type="ECO:0008006" key="4">
    <source>
        <dbReference type="Google" id="ProtNLM"/>
    </source>
</evidence>
<dbReference type="RefSeq" id="WP_191747852.1">
    <property type="nucleotide sequence ID" value="NZ_JACSQC010000005.1"/>
</dbReference>
<gene>
    <name evidence="2" type="ORF">H9638_12750</name>
</gene>
<dbReference type="InterPro" id="IPR037185">
    <property type="entry name" value="EmrE-like"/>
</dbReference>
<evidence type="ECO:0000313" key="3">
    <source>
        <dbReference type="Proteomes" id="UP000652763"/>
    </source>
</evidence>
<dbReference type="Proteomes" id="UP000652763">
    <property type="component" value="Unassembled WGS sequence"/>
</dbReference>
<reference evidence="2 3" key="1">
    <citation type="submission" date="2020-08" db="EMBL/GenBank/DDBJ databases">
        <title>A Genomic Blueprint of the Chicken Gut Microbiome.</title>
        <authorList>
            <person name="Gilroy R."/>
            <person name="Ravi A."/>
            <person name="Getino M."/>
            <person name="Pursley I."/>
            <person name="Horton D.L."/>
            <person name="Alikhan N.-F."/>
            <person name="Baker D."/>
            <person name="Gharbi K."/>
            <person name="Hall N."/>
            <person name="Watson M."/>
            <person name="Adriaenssens E.M."/>
            <person name="Foster-Nyarko E."/>
            <person name="Jarju S."/>
            <person name="Secka A."/>
            <person name="Antonio M."/>
            <person name="Oren A."/>
            <person name="Chaudhuri R."/>
            <person name="La Ragione R.M."/>
            <person name="Hildebrand F."/>
            <person name="Pallen M.J."/>
        </authorList>
    </citation>
    <scope>NUCLEOTIDE SEQUENCE [LARGE SCALE GENOMIC DNA]</scope>
    <source>
        <strain evidence="2 3">Sa2BUA2</strain>
    </source>
</reference>